<dbReference type="PROSITE" id="PS50089">
    <property type="entry name" value="ZF_RING_2"/>
    <property type="match status" value="1"/>
</dbReference>
<dbReference type="AlphaFoldDB" id="A0AAQ3QLW7"/>
<evidence type="ECO:0000256" key="2">
    <source>
        <dbReference type="SAM" id="MobiDB-lite"/>
    </source>
</evidence>
<evidence type="ECO:0000256" key="1">
    <source>
        <dbReference type="PROSITE-ProRule" id="PRU00175"/>
    </source>
</evidence>
<feature type="domain" description="RING-type" evidence="3">
    <location>
        <begin position="255"/>
        <end position="293"/>
    </location>
</feature>
<keyword evidence="1" id="KW-0863">Zinc-finger</keyword>
<dbReference type="SUPFAM" id="SSF57850">
    <property type="entry name" value="RING/U-box"/>
    <property type="match status" value="1"/>
</dbReference>
<reference evidence="4 5" key="1">
    <citation type="submission" date="2023-10" db="EMBL/GenBank/DDBJ databases">
        <title>Chromosome-scale genome assembly provides insights into flower coloration mechanisms of Canna indica.</title>
        <authorList>
            <person name="Li C."/>
        </authorList>
    </citation>
    <scope>NUCLEOTIDE SEQUENCE [LARGE SCALE GENOMIC DNA]</scope>
    <source>
        <tissue evidence="4">Flower</tissue>
    </source>
</reference>
<dbReference type="InterPro" id="IPR001841">
    <property type="entry name" value="Znf_RING"/>
</dbReference>
<accession>A0AAQ3QLW7</accession>
<dbReference type="Gene3D" id="3.30.40.10">
    <property type="entry name" value="Zinc/RING finger domain, C3HC4 (zinc finger)"/>
    <property type="match status" value="1"/>
</dbReference>
<keyword evidence="1" id="KW-0479">Metal-binding</keyword>
<gene>
    <name evidence="4" type="ORF">Cni_G24921</name>
</gene>
<keyword evidence="5" id="KW-1185">Reference proteome</keyword>
<dbReference type="Proteomes" id="UP001327560">
    <property type="component" value="Chromosome 8"/>
</dbReference>
<keyword evidence="1" id="KW-0862">Zinc</keyword>
<protein>
    <submittedName>
        <fullName evidence="4">E3 ubiquitin-protein ligase</fullName>
    </submittedName>
</protein>
<proteinExistence type="predicted"/>
<evidence type="ECO:0000259" key="3">
    <source>
        <dbReference type="PROSITE" id="PS50089"/>
    </source>
</evidence>
<sequence>MEGRVLRRSVTLSEQLSVVDSSRLGDLLKKREEEEMRLSRYEGGDSVALESAMAWEKKEESDVSGGGGGRTLLDIILQEHEANGGIIADGNSSSAAAWKSLRDHFRLHSPGATCTAVSPGHPHPISEPELVDSSHLNPNPTFPSDSPHNIELAIPQPTTMAEVHSTSEGGSEELNASEDSDPGGTVESAAPVAVPEEDEDEGSGESPARVSLMALLEQTDRQWAGSGSGRETLSLVAAVAEEQDAEGEGVMMYMCCVCMVRHKGAAFIPCGHTFCRLCSRELWISRGTCPLCNGLISEILDIF</sequence>
<organism evidence="4 5">
    <name type="scientific">Canna indica</name>
    <name type="common">Indian-shot</name>
    <dbReference type="NCBI Taxonomy" id="4628"/>
    <lineage>
        <taxon>Eukaryota</taxon>
        <taxon>Viridiplantae</taxon>
        <taxon>Streptophyta</taxon>
        <taxon>Embryophyta</taxon>
        <taxon>Tracheophyta</taxon>
        <taxon>Spermatophyta</taxon>
        <taxon>Magnoliopsida</taxon>
        <taxon>Liliopsida</taxon>
        <taxon>Zingiberales</taxon>
        <taxon>Cannaceae</taxon>
        <taxon>Canna</taxon>
    </lineage>
</organism>
<dbReference type="SMART" id="SM00184">
    <property type="entry name" value="RING"/>
    <property type="match status" value="1"/>
</dbReference>
<feature type="compositionally biased region" description="Polar residues" evidence="2">
    <location>
        <begin position="134"/>
        <end position="147"/>
    </location>
</feature>
<dbReference type="GO" id="GO:0008270">
    <property type="term" value="F:zinc ion binding"/>
    <property type="evidence" value="ECO:0007669"/>
    <property type="project" value="UniProtKB-KW"/>
</dbReference>
<dbReference type="InterPro" id="IPR013083">
    <property type="entry name" value="Znf_RING/FYVE/PHD"/>
</dbReference>
<dbReference type="PANTHER" id="PTHR46629">
    <property type="entry name" value="OS01G0917900 PROTEIN"/>
    <property type="match status" value="1"/>
</dbReference>
<dbReference type="EMBL" id="CP136897">
    <property type="protein sequence ID" value="WOL16139.1"/>
    <property type="molecule type" value="Genomic_DNA"/>
</dbReference>
<dbReference type="Pfam" id="PF13920">
    <property type="entry name" value="zf-C3HC4_3"/>
    <property type="match status" value="1"/>
</dbReference>
<evidence type="ECO:0000313" key="5">
    <source>
        <dbReference type="Proteomes" id="UP001327560"/>
    </source>
</evidence>
<evidence type="ECO:0000313" key="4">
    <source>
        <dbReference type="EMBL" id="WOL16139.1"/>
    </source>
</evidence>
<feature type="compositionally biased region" description="Polar residues" evidence="2">
    <location>
        <begin position="156"/>
        <end position="169"/>
    </location>
</feature>
<dbReference type="CDD" id="cd16449">
    <property type="entry name" value="RING-HC"/>
    <property type="match status" value="1"/>
</dbReference>
<name>A0AAQ3QLW7_9LILI</name>
<feature type="region of interest" description="Disordered" evidence="2">
    <location>
        <begin position="130"/>
        <end position="207"/>
    </location>
</feature>